<name>A0A0A9A4D8_ARUDO</name>
<organism evidence="1">
    <name type="scientific">Arundo donax</name>
    <name type="common">Giant reed</name>
    <name type="synonym">Donax arundinaceus</name>
    <dbReference type="NCBI Taxonomy" id="35708"/>
    <lineage>
        <taxon>Eukaryota</taxon>
        <taxon>Viridiplantae</taxon>
        <taxon>Streptophyta</taxon>
        <taxon>Embryophyta</taxon>
        <taxon>Tracheophyta</taxon>
        <taxon>Spermatophyta</taxon>
        <taxon>Magnoliopsida</taxon>
        <taxon>Liliopsida</taxon>
        <taxon>Poales</taxon>
        <taxon>Poaceae</taxon>
        <taxon>PACMAD clade</taxon>
        <taxon>Arundinoideae</taxon>
        <taxon>Arundineae</taxon>
        <taxon>Arundo</taxon>
    </lineage>
</organism>
<proteinExistence type="predicted"/>
<protein>
    <submittedName>
        <fullName evidence="1">Uncharacterized protein</fullName>
    </submittedName>
</protein>
<dbReference type="AlphaFoldDB" id="A0A0A9A4D8"/>
<reference evidence="1" key="2">
    <citation type="journal article" date="2015" name="Data Brief">
        <title>Shoot transcriptome of the giant reed, Arundo donax.</title>
        <authorList>
            <person name="Barrero R.A."/>
            <person name="Guerrero F.D."/>
            <person name="Moolhuijzen P."/>
            <person name="Goolsby J.A."/>
            <person name="Tidwell J."/>
            <person name="Bellgard S.E."/>
            <person name="Bellgard M.I."/>
        </authorList>
    </citation>
    <scope>NUCLEOTIDE SEQUENCE</scope>
    <source>
        <tissue evidence="1">Shoot tissue taken approximately 20 cm above the soil surface</tissue>
    </source>
</reference>
<reference evidence="1" key="1">
    <citation type="submission" date="2014-09" db="EMBL/GenBank/DDBJ databases">
        <authorList>
            <person name="Magalhaes I.L.F."/>
            <person name="Oliveira U."/>
            <person name="Santos F.R."/>
            <person name="Vidigal T.H.D.A."/>
            <person name="Brescovit A.D."/>
            <person name="Santos A.J."/>
        </authorList>
    </citation>
    <scope>NUCLEOTIDE SEQUENCE</scope>
    <source>
        <tissue evidence="1">Shoot tissue taken approximately 20 cm above the soil surface</tissue>
    </source>
</reference>
<accession>A0A0A9A4D8</accession>
<evidence type="ECO:0000313" key="1">
    <source>
        <dbReference type="EMBL" id="JAD45956.1"/>
    </source>
</evidence>
<dbReference type="EMBL" id="GBRH01251939">
    <property type="protein sequence ID" value="JAD45956.1"/>
    <property type="molecule type" value="Transcribed_RNA"/>
</dbReference>
<sequence length="37" mass="3852">MMGGVVASFNSANAGFTSCYGNAIMSELPSCKGRYDD</sequence>